<dbReference type="EC" id="2.5.1.10" evidence="3"/>
<keyword evidence="8" id="KW-0414">Isoprene biosynthesis</keyword>
<dbReference type="GO" id="GO:0016114">
    <property type="term" value="P:terpenoid biosynthetic process"/>
    <property type="evidence" value="ECO:0007669"/>
    <property type="project" value="UniProtKB-ARBA"/>
</dbReference>
<dbReference type="STRING" id="112248.SAMN05444392_101533"/>
<evidence type="ECO:0000313" key="13">
    <source>
        <dbReference type="EMBL" id="SHE45494.1"/>
    </source>
</evidence>
<dbReference type="PROSITE" id="PS00444">
    <property type="entry name" value="POLYPRENYL_SYNTHASE_2"/>
    <property type="match status" value="1"/>
</dbReference>
<dbReference type="InterPro" id="IPR000092">
    <property type="entry name" value="Polyprenyl_synt"/>
</dbReference>
<comment type="cofactor">
    <cofactor evidence="1">
        <name>Mg(2+)</name>
        <dbReference type="ChEBI" id="CHEBI:18420"/>
    </cofactor>
</comment>
<dbReference type="InterPro" id="IPR053378">
    <property type="entry name" value="Prenyl_diphosphate_synthase"/>
</dbReference>
<dbReference type="InterPro" id="IPR033749">
    <property type="entry name" value="Polyprenyl_synt_CS"/>
</dbReference>
<dbReference type="PANTHER" id="PTHR43281:SF1">
    <property type="entry name" value="FARNESYL DIPHOSPHATE SYNTHASE"/>
    <property type="match status" value="1"/>
</dbReference>
<evidence type="ECO:0000313" key="14">
    <source>
        <dbReference type="Proteomes" id="UP000184476"/>
    </source>
</evidence>
<dbReference type="GO" id="GO:0005737">
    <property type="term" value="C:cytoplasm"/>
    <property type="evidence" value="ECO:0007669"/>
    <property type="project" value="UniProtKB-ARBA"/>
</dbReference>
<proteinExistence type="inferred from homology"/>
<dbReference type="CDD" id="cd00685">
    <property type="entry name" value="Trans_IPPS_HT"/>
    <property type="match status" value="1"/>
</dbReference>
<dbReference type="AlphaFoldDB" id="A0A1M4TM87"/>
<dbReference type="GO" id="GO:0046872">
    <property type="term" value="F:metal ion binding"/>
    <property type="evidence" value="ECO:0007669"/>
    <property type="project" value="UniProtKB-KW"/>
</dbReference>
<dbReference type="OrthoDB" id="9805316at2"/>
<sequence>MIETYIHEKGKIIETKLEDYLNHYREVPDRLYQSMKYSLMAGGKRLRPILVLATVEACDKPEELAYPLACAIEMIHTYSLIHDDLPCMDDDDYRRGKLTNHKKFDEATAVLAGDALLTEAFTLMSKGVRAAKLSFDDSLAIIEETAKHAGAFGMIGGQMDDLLSEDKQITVEELEAIHRRKTGDLIAFSVRTGARIGGASEEALTSLTQFAYRLGLAFQIQDDILDIIGDPELIGKPVGSDQENLKSTYPSLLGLEESQQLLARLTYTAKEELLKTTELNPQRLLDIADYLLTRKR</sequence>
<dbReference type="FunFam" id="1.10.600.10:FF:000001">
    <property type="entry name" value="Geranylgeranyl diphosphate synthase"/>
    <property type="match status" value="1"/>
</dbReference>
<dbReference type="EMBL" id="FQVL01000001">
    <property type="protein sequence ID" value="SHE45494.1"/>
    <property type="molecule type" value="Genomic_DNA"/>
</dbReference>
<reference evidence="13 14" key="1">
    <citation type="submission" date="2016-11" db="EMBL/GenBank/DDBJ databases">
        <authorList>
            <person name="Jaros S."/>
            <person name="Januszkiewicz K."/>
            <person name="Wedrychowicz H."/>
        </authorList>
    </citation>
    <scope>NUCLEOTIDE SEQUENCE [LARGE SCALE GENOMIC DNA]</scope>
    <source>
        <strain evidence="13 14">DSM 44666</strain>
    </source>
</reference>
<accession>A0A1M4TM87</accession>
<evidence type="ECO:0000256" key="10">
    <source>
        <dbReference type="ARBA" id="ARBA00032873"/>
    </source>
</evidence>
<evidence type="ECO:0000256" key="9">
    <source>
        <dbReference type="ARBA" id="ARBA00032380"/>
    </source>
</evidence>
<dbReference type="SFLD" id="SFLDG01017">
    <property type="entry name" value="Polyprenyl_Transferase_Like"/>
    <property type="match status" value="1"/>
</dbReference>
<dbReference type="InterPro" id="IPR008949">
    <property type="entry name" value="Isoprenoid_synthase_dom_sf"/>
</dbReference>
<comment type="similarity">
    <text evidence="2 12">Belongs to the FPP/GGPP synthase family.</text>
</comment>
<evidence type="ECO:0000256" key="6">
    <source>
        <dbReference type="ARBA" id="ARBA00022723"/>
    </source>
</evidence>
<keyword evidence="5 12" id="KW-0808">Transferase</keyword>
<evidence type="ECO:0000256" key="7">
    <source>
        <dbReference type="ARBA" id="ARBA00022842"/>
    </source>
</evidence>
<dbReference type="Proteomes" id="UP000184476">
    <property type="component" value="Unassembled WGS sequence"/>
</dbReference>
<name>A0A1M4TM87_9BACL</name>
<evidence type="ECO:0000256" key="1">
    <source>
        <dbReference type="ARBA" id="ARBA00001946"/>
    </source>
</evidence>
<keyword evidence="14" id="KW-1185">Reference proteome</keyword>
<dbReference type="PROSITE" id="PS00723">
    <property type="entry name" value="POLYPRENYL_SYNTHASE_1"/>
    <property type="match status" value="1"/>
</dbReference>
<protein>
    <recommendedName>
        <fullName evidence="4">Farnesyl diphosphate synthase</fullName>
        <ecNumber evidence="3">2.5.1.10</ecNumber>
    </recommendedName>
    <alternativeName>
        <fullName evidence="10">(2E,6E)-farnesyl diphosphate synthase</fullName>
    </alternativeName>
    <alternativeName>
        <fullName evidence="9">Geranyltranstransferase</fullName>
    </alternativeName>
</protein>
<evidence type="ECO:0000256" key="4">
    <source>
        <dbReference type="ARBA" id="ARBA00015100"/>
    </source>
</evidence>
<evidence type="ECO:0000256" key="8">
    <source>
        <dbReference type="ARBA" id="ARBA00023229"/>
    </source>
</evidence>
<evidence type="ECO:0000256" key="2">
    <source>
        <dbReference type="ARBA" id="ARBA00006706"/>
    </source>
</evidence>
<dbReference type="RefSeq" id="WP_073151506.1">
    <property type="nucleotide sequence ID" value="NZ_FQVL01000001.1"/>
</dbReference>
<dbReference type="NCBIfam" id="NF045485">
    <property type="entry name" value="FPPsyn"/>
    <property type="match status" value="1"/>
</dbReference>
<dbReference type="Pfam" id="PF00348">
    <property type="entry name" value="polyprenyl_synt"/>
    <property type="match status" value="1"/>
</dbReference>
<organism evidence="13 14">
    <name type="scientific">Seinonella peptonophila</name>
    <dbReference type="NCBI Taxonomy" id="112248"/>
    <lineage>
        <taxon>Bacteria</taxon>
        <taxon>Bacillati</taxon>
        <taxon>Bacillota</taxon>
        <taxon>Bacilli</taxon>
        <taxon>Bacillales</taxon>
        <taxon>Thermoactinomycetaceae</taxon>
        <taxon>Seinonella</taxon>
    </lineage>
</organism>
<gene>
    <name evidence="13" type="ORF">SAMN05444392_101533</name>
</gene>
<comment type="catalytic activity">
    <reaction evidence="11">
        <text>isopentenyl diphosphate + (2E)-geranyl diphosphate = (2E,6E)-farnesyl diphosphate + diphosphate</text>
        <dbReference type="Rhea" id="RHEA:19361"/>
        <dbReference type="ChEBI" id="CHEBI:33019"/>
        <dbReference type="ChEBI" id="CHEBI:58057"/>
        <dbReference type="ChEBI" id="CHEBI:128769"/>
        <dbReference type="ChEBI" id="CHEBI:175763"/>
        <dbReference type="EC" id="2.5.1.10"/>
    </reaction>
</comment>
<keyword evidence="7" id="KW-0460">Magnesium</keyword>
<evidence type="ECO:0000256" key="11">
    <source>
        <dbReference type="ARBA" id="ARBA00049399"/>
    </source>
</evidence>
<dbReference type="SFLD" id="SFLDS00005">
    <property type="entry name" value="Isoprenoid_Synthase_Type_I"/>
    <property type="match status" value="1"/>
</dbReference>
<evidence type="ECO:0000256" key="12">
    <source>
        <dbReference type="RuleBase" id="RU004466"/>
    </source>
</evidence>
<dbReference type="GO" id="GO:0004337">
    <property type="term" value="F:(2E,6E)-farnesyl diphosphate synthase activity"/>
    <property type="evidence" value="ECO:0007669"/>
    <property type="project" value="UniProtKB-EC"/>
</dbReference>
<keyword evidence="6" id="KW-0479">Metal-binding</keyword>
<dbReference type="SUPFAM" id="SSF48576">
    <property type="entry name" value="Terpenoid synthases"/>
    <property type="match status" value="1"/>
</dbReference>
<evidence type="ECO:0000256" key="3">
    <source>
        <dbReference type="ARBA" id="ARBA00012439"/>
    </source>
</evidence>
<dbReference type="PANTHER" id="PTHR43281">
    <property type="entry name" value="FARNESYL DIPHOSPHATE SYNTHASE"/>
    <property type="match status" value="1"/>
</dbReference>
<evidence type="ECO:0000256" key="5">
    <source>
        <dbReference type="ARBA" id="ARBA00022679"/>
    </source>
</evidence>
<dbReference type="Gene3D" id="1.10.600.10">
    <property type="entry name" value="Farnesyl Diphosphate Synthase"/>
    <property type="match status" value="1"/>
</dbReference>